<gene>
    <name evidence="1" type="ORF">IV73_GL001054</name>
</gene>
<reference evidence="1 2" key="1">
    <citation type="journal article" date="2015" name="Genome Announc.">
        <title>Expanding the biotechnology potential of lactobacilli through comparative genomics of 213 strains and associated genera.</title>
        <authorList>
            <person name="Sun Z."/>
            <person name="Harris H.M."/>
            <person name="McCann A."/>
            <person name="Guo C."/>
            <person name="Argimon S."/>
            <person name="Zhang W."/>
            <person name="Yang X."/>
            <person name="Jeffery I.B."/>
            <person name="Cooney J.C."/>
            <person name="Kagawa T.F."/>
            <person name="Liu W."/>
            <person name="Song Y."/>
            <person name="Salvetti E."/>
            <person name="Wrobel A."/>
            <person name="Rasinkangas P."/>
            <person name="Parkhill J."/>
            <person name="Rea M.C."/>
            <person name="O'Sullivan O."/>
            <person name="Ritari J."/>
            <person name="Douillard F.P."/>
            <person name="Paul Ross R."/>
            <person name="Yang R."/>
            <person name="Briner A.E."/>
            <person name="Felis G.E."/>
            <person name="de Vos W.M."/>
            <person name="Barrangou R."/>
            <person name="Klaenhammer T.R."/>
            <person name="Caufield P.W."/>
            <person name="Cui Y."/>
            <person name="Zhang H."/>
            <person name="O'Toole P.W."/>
        </authorList>
    </citation>
    <scope>NUCLEOTIDE SEQUENCE [LARGE SCALE GENOMIC DNA]</scope>
    <source>
        <strain evidence="1 2">DSM 20593</strain>
    </source>
</reference>
<dbReference type="Proteomes" id="UP000051655">
    <property type="component" value="Unassembled WGS sequence"/>
</dbReference>
<dbReference type="PATRIC" id="fig|1616.3.peg.1078"/>
<dbReference type="AlphaFoldDB" id="A0A0R2JK69"/>
<dbReference type="OrthoDB" id="9915153at2"/>
<protein>
    <submittedName>
        <fullName evidence="1">Uncharacterized protein</fullName>
    </submittedName>
</protein>
<comment type="caution">
    <text evidence="1">The sequence shown here is derived from an EMBL/GenBank/DDBJ whole genome shotgun (WGS) entry which is preliminary data.</text>
</comment>
<evidence type="ECO:0000313" key="1">
    <source>
        <dbReference type="EMBL" id="KRN74778.1"/>
    </source>
</evidence>
<dbReference type="RefSeq" id="WP_057755814.1">
    <property type="nucleotide sequence ID" value="NZ_JQBP01000005.1"/>
</dbReference>
<sequence length="107" mass="12972">MSKSNKLIQRFIDDLNNADWNNEEINDEQVLKRGSLKERRLMSEEYWQIQAILTFKEKFQLTNKQVIDIFKIPKDRLRDRMKMAHQDYETIPELMDALHEEMEELNG</sequence>
<dbReference type="STRING" id="1616.IV73_GL001054"/>
<dbReference type="EMBL" id="JQBP01000005">
    <property type="protein sequence ID" value="KRN74778.1"/>
    <property type="molecule type" value="Genomic_DNA"/>
</dbReference>
<keyword evidence="2" id="KW-1185">Reference proteome</keyword>
<name>A0A0R2JK69_9LACO</name>
<organism evidence="1 2">
    <name type="scientific">Weissella kandleri</name>
    <dbReference type="NCBI Taxonomy" id="1616"/>
    <lineage>
        <taxon>Bacteria</taxon>
        <taxon>Bacillati</taxon>
        <taxon>Bacillota</taxon>
        <taxon>Bacilli</taxon>
        <taxon>Lactobacillales</taxon>
        <taxon>Lactobacillaceae</taxon>
        <taxon>Weissella</taxon>
    </lineage>
</organism>
<proteinExistence type="predicted"/>
<accession>A0A0R2JK69</accession>
<evidence type="ECO:0000313" key="2">
    <source>
        <dbReference type="Proteomes" id="UP000051655"/>
    </source>
</evidence>